<evidence type="ECO:0000313" key="4">
    <source>
        <dbReference type="Proteomes" id="UP000471152"/>
    </source>
</evidence>
<reference evidence="1 3" key="1">
    <citation type="submission" date="2020-01" db="EMBL/GenBank/DDBJ databases">
        <title>the WGS Modestobacter muralis CPCC 204518.</title>
        <authorList>
            <person name="Jiang Z."/>
        </authorList>
    </citation>
    <scope>NUCLEOTIDE SEQUENCE [LARGE SCALE GENOMIC DNA]</scope>
    <source>
        <strain evidence="1 3">DSM 100205</strain>
    </source>
</reference>
<evidence type="ECO:0000313" key="1">
    <source>
        <dbReference type="EMBL" id="NEK92705.1"/>
    </source>
</evidence>
<organism evidence="1 3">
    <name type="scientific">Modestobacter muralis</name>
    <dbReference type="NCBI Taxonomy" id="1608614"/>
    <lineage>
        <taxon>Bacteria</taxon>
        <taxon>Bacillati</taxon>
        <taxon>Actinomycetota</taxon>
        <taxon>Actinomycetes</taxon>
        <taxon>Geodermatophilales</taxon>
        <taxon>Geodermatophilaceae</taxon>
        <taxon>Modestobacter</taxon>
    </lineage>
</organism>
<dbReference type="Proteomes" id="UP000471152">
    <property type="component" value="Unassembled WGS sequence"/>
</dbReference>
<dbReference type="GO" id="GO:0003676">
    <property type="term" value="F:nucleic acid binding"/>
    <property type="evidence" value="ECO:0007669"/>
    <property type="project" value="InterPro"/>
</dbReference>
<dbReference type="InterPro" id="IPR011856">
    <property type="entry name" value="tRNA_endonuc-like_dom_sf"/>
</dbReference>
<gene>
    <name evidence="2" type="ORF">G3R41_00750</name>
    <name evidence="1" type="ORF">GCU67_00750</name>
</gene>
<protein>
    <recommendedName>
        <fullName evidence="5">DUF91 domain-containing protein</fullName>
    </recommendedName>
</protein>
<keyword evidence="3" id="KW-1185">Reference proteome</keyword>
<dbReference type="Gene3D" id="3.40.1350.10">
    <property type="match status" value="1"/>
</dbReference>
<dbReference type="AlphaFoldDB" id="A0A6P0EPC5"/>
<dbReference type="EMBL" id="JAAGWH010000002">
    <property type="protein sequence ID" value="NEK92705.1"/>
    <property type="molecule type" value="Genomic_DNA"/>
</dbReference>
<accession>A0A6P0EPC5</accession>
<dbReference type="RefSeq" id="WP_163609052.1">
    <property type="nucleotide sequence ID" value="NZ_JAAGWB010000002.1"/>
</dbReference>
<dbReference type="EMBL" id="JAAGWB010000002">
    <property type="protein sequence ID" value="NEN49472.1"/>
    <property type="molecule type" value="Genomic_DNA"/>
</dbReference>
<evidence type="ECO:0008006" key="5">
    <source>
        <dbReference type="Google" id="ProtNLM"/>
    </source>
</evidence>
<evidence type="ECO:0000313" key="2">
    <source>
        <dbReference type="EMBL" id="NEN49472.1"/>
    </source>
</evidence>
<sequence length="373" mass="41071">MTDQAIFLATDGQVTALRHTDYDSEDVLQEVLERFPELIAGVATTDDQPRLLLVRREMPVAAADSVGLSLDHLFLDQSGVPVLVEVKRASDTRARREVVAQMLDYAANGITTWQNDLRDAVAQAAGDADPAQYLQEKLGVSDAEAFWSTVEDNLRAGRIRLIFLADRLAPGLVRIIEFLNEQMRDVEVLGVELPQYTGSTGQVAYVPRVIGRTAGAVDTKQRRTKRPAWTEQTLLAAADEHRPAERALIEQLLTHVRARGGRFSWGTGGTAGVTGWYPVDGTDTPVWNVNVGDSLSEGQLYFVLPEYARRHPQRAEVYANAVAEIEQLREKVDQVRSRGWSGWPALPLRQAAALSDGVIRPVDVATIQPADEG</sequence>
<dbReference type="Proteomes" id="UP000468828">
    <property type="component" value="Unassembled WGS sequence"/>
</dbReference>
<proteinExistence type="predicted"/>
<reference evidence="2 4" key="2">
    <citation type="submission" date="2020-02" db="EMBL/GenBank/DDBJ databases">
        <title>The WGS of Modestobacter muralis DSM 100205.</title>
        <authorList>
            <person name="Jiang Z."/>
        </authorList>
    </citation>
    <scope>NUCLEOTIDE SEQUENCE [LARGE SCALE GENOMIC DNA]</scope>
    <source>
        <strain evidence="2 4">DSM 100205</strain>
    </source>
</reference>
<comment type="caution">
    <text evidence="1">The sequence shown here is derived from an EMBL/GenBank/DDBJ whole genome shotgun (WGS) entry which is preliminary data.</text>
</comment>
<name>A0A6P0EPC5_9ACTN</name>
<evidence type="ECO:0000313" key="3">
    <source>
        <dbReference type="Proteomes" id="UP000468828"/>
    </source>
</evidence>